<name>A0A816H7J3_9BILA</name>
<dbReference type="Proteomes" id="UP000663834">
    <property type="component" value="Unassembled WGS sequence"/>
</dbReference>
<feature type="compositionally biased region" description="Basic and acidic residues" evidence="1">
    <location>
        <begin position="80"/>
        <end position="89"/>
    </location>
</feature>
<evidence type="ECO:0000313" key="2">
    <source>
        <dbReference type="EMBL" id="CAF1436472.1"/>
    </source>
</evidence>
<dbReference type="AlphaFoldDB" id="A0A816H7J3"/>
<comment type="caution">
    <text evidence="3">The sequence shown here is derived from an EMBL/GenBank/DDBJ whole genome shotgun (WGS) entry which is preliminary data.</text>
</comment>
<dbReference type="EMBL" id="CAJNOV010011099">
    <property type="protein sequence ID" value="CAF1436472.1"/>
    <property type="molecule type" value="Genomic_DNA"/>
</dbReference>
<gene>
    <name evidence="2" type="ORF">CJN711_LOCUS23838</name>
    <name evidence="3" type="ORF">KQP761_LOCUS37779</name>
    <name evidence="4" type="ORF">MBJ925_LOCUS3163</name>
</gene>
<dbReference type="EMBL" id="CAJNOW010021386">
    <property type="protein sequence ID" value="CAF1684020.1"/>
    <property type="molecule type" value="Genomic_DNA"/>
</dbReference>
<accession>A0A816H7J3</accession>
<evidence type="ECO:0000256" key="1">
    <source>
        <dbReference type="SAM" id="MobiDB-lite"/>
    </source>
</evidence>
<protein>
    <submittedName>
        <fullName evidence="3">Uncharacterized protein</fullName>
    </submittedName>
</protein>
<feature type="compositionally biased region" description="Polar residues" evidence="1">
    <location>
        <begin position="90"/>
        <end position="107"/>
    </location>
</feature>
<organism evidence="3 5">
    <name type="scientific">Rotaria magnacalcarata</name>
    <dbReference type="NCBI Taxonomy" id="392030"/>
    <lineage>
        <taxon>Eukaryota</taxon>
        <taxon>Metazoa</taxon>
        <taxon>Spiralia</taxon>
        <taxon>Gnathifera</taxon>
        <taxon>Rotifera</taxon>
        <taxon>Eurotatoria</taxon>
        <taxon>Bdelloidea</taxon>
        <taxon>Philodinida</taxon>
        <taxon>Philodinidae</taxon>
        <taxon>Rotaria</taxon>
    </lineage>
</organism>
<dbReference type="EMBL" id="CAJNRE010000233">
    <property type="protein sequence ID" value="CAF1924715.1"/>
    <property type="molecule type" value="Genomic_DNA"/>
</dbReference>
<sequence length="157" mass="18330">MANLTTAVQRLFDSYDPRKNRNDDYICNACEENLKKSKLNHLRHIKKWHKDEFAELLDIQRNKIEENRVQPPVLPTLKVQKAESNDSSKEPSSTAQYSTSQRTSYENNIGEISDSDEPLKDKIKELMKMWDEKDLTKVQFMVAMDQIVKAQNVTNQI</sequence>
<evidence type="ECO:0000313" key="5">
    <source>
        <dbReference type="Proteomes" id="UP000663834"/>
    </source>
</evidence>
<evidence type="ECO:0000313" key="3">
    <source>
        <dbReference type="EMBL" id="CAF1684020.1"/>
    </source>
</evidence>
<feature type="region of interest" description="Disordered" evidence="1">
    <location>
        <begin position="64"/>
        <end position="116"/>
    </location>
</feature>
<evidence type="ECO:0000313" key="4">
    <source>
        <dbReference type="EMBL" id="CAF1924715.1"/>
    </source>
</evidence>
<dbReference type="Proteomes" id="UP000663855">
    <property type="component" value="Unassembled WGS sequence"/>
</dbReference>
<reference evidence="3" key="1">
    <citation type="submission" date="2021-02" db="EMBL/GenBank/DDBJ databases">
        <authorList>
            <person name="Nowell W R."/>
        </authorList>
    </citation>
    <scope>NUCLEOTIDE SEQUENCE</scope>
</reference>
<proteinExistence type="predicted"/>
<dbReference type="Proteomes" id="UP000663824">
    <property type="component" value="Unassembled WGS sequence"/>
</dbReference>